<dbReference type="PANTHER" id="PTHR32194:SF3">
    <property type="entry name" value="PROTEASOME SUBUNIT BETA"/>
    <property type="match status" value="1"/>
</dbReference>
<evidence type="ECO:0000256" key="5">
    <source>
        <dbReference type="ARBA" id="ARBA00022801"/>
    </source>
</evidence>
<dbReference type="EMBL" id="HBGD01000135">
    <property type="protein sequence ID" value="CAD9076874.1"/>
    <property type="molecule type" value="Transcribed_RNA"/>
</dbReference>
<dbReference type="InterPro" id="IPR029055">
    <property type="entry name" value="Ntn_hydrolases_N"/>
</dbReference>
<dbReference type="PROSITE" id="PS00854">
    <property type="entry name" value="PROTEASOME_BETA_1"/>
    <property type="match status" value="1"/>
</dbReference>
<keyword evidence="8 10" id="KW-0539">Nucleus</keyword>
<accession>A0A7S1PF28</accession>
<gene>
    <name evidence="11" type="ORF">PCOS0759_LOCUS105</name>
</gene>
<reference evidence="11" key="1">
    <citation type="submission" date="2021-01" db="EMBL/GenBank/DDBJ databases">
        <authorList>
            <person name="Corre E."/>
            <person name="Pelletier E."/>
            <person name="Niang G."/>
            <person name="Scheremetjew M."/>
            <person name="Finn R."/>
            <person name="Kale V."/>
            <person name="Holt S."/>
            <person name="Cochrane G."/>
            <person name="Meng A."/>
            <person name="Brown T."/>
            <person name="Cohen L."/>
        </authorList>
    </citation>
    <scope>NUCLEOTIDE SEQUENCE</scope>
    <source>
        <strain evidence="11">WS</strain>
    </source>
</reference>
<dbReference type="GO" id="GO:0004298">
    <property type="term" value="F:threonine-type endopeptidase activity"/>
    <property type="evidence" value="ECO:0007669"/>
    <property type="project" value="UniProtKB-KW"/>
</dbReference>
<sequence>MPLLSLPETYSQSLKESDSQLFHIEKSANEQFAESQMMGVPRPVLGNASFEQQRHKIDQTHAKGTTTLGFVFNQGIVIAVDSRASMGSYISSQNVKKVIEINPYLLGTMAGGAADCQYWERYLGMQCRLYELHNKKRISVSAASKILANIMYSYKGQGLSMGTMVAGWDHTGPNLYMVDNDGTRFKGSRFSVGSGSMFAYGVLDSGYRPDLTPEEACELGRRAIFHATHRDAYSGGIVRVYYIREDGWKKISETDMANLYDHYKEQKEIQLRQ</sequence>
<keyword evidence="7" id="KW-0865">Zymogen</keyword>
<evidence type="ECO:0000256" key="6">
    <source>
        <dbReference type="ARBA" id="ARBA00022942"/>
    </source>
</evidence>
<dbReference type="PROSITE" id="PS51476">
    <property type="entry name" value="PROTEASOME_BETA_2"/>
    <property type="match status" value="1"/>
</dbReference>
<dbReference type="Pfam" id="PF00227">
    <property type="entry name" value="Proteasome"/>
    <property type="match status" value="1"/>
</dbReference>
<dbReference type="AlphaFoldDB" id="A0A7S1PF28"/>
<evidence type="ECO:0000313" key="11">
    <source>
        <dbReference type="EMBL" id="CAD9076874.1"/>
    </source>
</evidence>
<evidence type="ECO:0000256" key="3">
    <source>
        <dbReference type="ARBA" id="ARBA00022670"/>
    </source>
</evidence>
<dbReference type="SUPFAM" id="SSF56235">
    <property type="entry name" value="N-terminal nucleophile aminohydrolases (Ntn hydrolases)"/>
    <property type="match status" value="1"/>
</dbReference>
<dbReference type="GO" id="GO:0051603">
    <property type="term" value="P:proteolysis involved in protein catabolic process"/>
    <property type="evidence" value="ECO:0007669"/>
    <property type="project" value="InterPro"/>
</dbReference>
<dbReference type="PRINTS" id="PR00141">
    <property type="entry name" value="PROTEASOME"/>
</dbReference>
<dbReference type="InterPro" id="IPR023333">
    <property type="entry name" value="Proteasome_suB-type"/>
</dbReference>
<dbReference type="CDD" id="cd03761">
    <property type="entry name" value="proteasome_beta_type_5"/>
    <property type="match status" value="1"/>
</dbReference>
<comment type="catalytic activity">
    <reaction evidence="1">
        <text>Cleavage of peptide bonds with very broad specificity.</text>
        <dbReference type="EC" id="3.4.25.1"/>
    </reaction>
</comment>
<evidence type="ECO:0000256" key="9">
    <source>
        <dbReference type="PIRSR" id="PIRSR600243-1"/>
    </source>
</evidence>
<dbReference type="InterPro" id="IPR001353">
    <property type="entry name" value="Proteasome_sua/b"/>
</dbReference>
<organism evidence="11">
    <name type="scientific">Percolomonas cosmopolitus</name>
    <dbReference type="NCBI Taxonomy" id="63605"/>
    <lineage>
        <taxon>Eukaryota</taxon>
        <taxon>Discoba</taxon>
        <taxon>Heterolobosea</taxon>
        <taxon>Tetramitia</taxon>
        <taxon>Eutetramitia</taxon>
        <taxon>Percolomonadidae</taxon>
        <taxon>Percolomonas</taxon>
    </lineage>
</organism>
<dbReference type="PANTHER" id="PTHR32194">
    <property type="entry name" value="METALLOPROTEASE TLDD"/>
    <property type="match status" value="1"/>
</dbReference>
<dbReference type="InterPro" id="IPR016050">
    <property type="entry name" value="Proteasome_bsu_CS"/>
</dbReference>
<comment type="similarity">
    <text evidence="10">Belongs to the peptidase T1B family.</text>
</comment>
<dbReference type="GO" id="GO:0005839">
    <property type="term" value="C:proteasome core complex"/>
    <property type="evidence" value="ECO:0007669"/>
    <property type="project" value="InterPro"/>
</dbReference>
<comment type="subcellular location">
    <subcellularLocation>
        <location evidence="10">Cytoplasm</location>
    </subcellularLocation>
    <subcellularLocation>
        <location evidence="10">Nucleus</location>
    </subcellularLocation>
</comment>
<dbReference type="GO" id="GO:0005634">
    <property type="term" value="C:nucleus"/>
    <property type="evidence" value="ECO:0007669"/>
    <property type="project" value="UniProtKB-SubCell"/>
</dbReference>
<evidence type="ECO:0000256" key="2">
    <source>
        <dbReference type="ARBA" id="ARBA00022490"/>
    </source>
</evidence>
<evidence type="ECO:0000256" key="1">
    <source>
        <dbReference type="ARBA" id="ARBA00001198"/>
    </source>
</evidence>
<comment type="subunit">
    <text evidence="10">Component of the proteasome complex.</text>
</comment>
<evidence type="ECO:0000256" key="4">
    <source>
        <dbReference type="ARBA" id="ARBA00022698"/>
    </source>
</evidence>
<keyword evidence="3" id="KW-0645">Protease</keyword>
<feature type="active site" description="Nucleophile" evidence="9">
    <location>
        <position position="65"/>
    </location>
</feature>
<keyword evidence="5" id="KW-0378">Hydrolase</keyword>
<dbReference type="FunFam" id="3.60.20.10:FF:000034">
    <property type="entry name" value="Proteasome subunit beta"/>
    <property type="match status" value="1"/>
</dbReference>
<comment type="function">
    <text evidence="10">Component of the proteasome, a multicatalytic proteinase complex which is characterized by its ability to cleave peptides with Arg, Phe, Tyr, Leu, and Glu adjacent to the leaving group at neutral or slightly basic pH. The proteasome has an ATP-dependent proteolytic activity.</text>
</comment>
<name>A0A7S1PF28_9EUKA</name>
<keyword evidence="2 10" id="KW-0963">Cytoplasm</keyword>
<evidence type="ECO:0000256" key="8">
    <source>
        <dbReference type="ARBA" id="ARBA00023242"/>
    </source>
</evidence>
<dbReference type="Gene3D" id="3.60.20.10">
    <property type="entry name" value="Glutamine Phosphoribosylpyrophosphate, subunit 1, domain 1"/>
    <property type="match status" value="1"/>
</dbReference>
<evidence type="ECO:0000256" key="10">
    <source>
        <dbReference type="RuleBase" id="RU004203"/>
    </source>
</evidence>
<keyword evidence="4" id="KW-0888">Threonine protease</keyword>
<keyword evidence="6 10" id="KW-0647">Proteasome</keyword>
<evidence type="ECO:0000256" key="7">
    <source>
        <dbReference type="ARBA" id="ARBA00023145"/>
    </source>
</evidence>
<proteinExistence type="inferred from homology"/>
<dbReference type="InterPro" id="IPR000243">
    <property type="entry name" value="Pept_T1A_subB"/>
</dbReference>
<protein>
    <recommendedName>
        <fullName evidence="10">Proteasome subunit beta</fullName>
    </recommendedName>
</protein>
<dbReference type="GO" id="GO:0005737">
    <property type="term" value="C:cytoplasm"/>
    <property type="evidence" value="ECO:0007669"/>
    <property type="project" value="UniProtKB-SubCell"/>
</dbReference>